<dbReference type="AlphaFoldDB" id="A0A815G9Y4"/>
<comment type="caution">
    <text evidence="8">The sequence shown here is derived from an EMBL/GenBank/DDBJ whole genome shotgun (WGS) entry which is preliminary data.</text>
</comment>
<dbReference type="GO" id="GO:0012505">
    <property type="term" value="C:endomembrane system"/>
    <property type="evidence" value="ECO:0007669"/>
    <property type="project" value="UniProtKB-SubCell"/>
</dbReference>
<evidence type="ECO:0000313" key="8">
    <source>
        <dbReference type="EMBL" id="CAF1336559.1"/>
    </source>
</evidence>
<evidence type="ECO:0000259" key="7">
    <source>
        <dbReference type="PROSITE" id="PS51258"/>
    </source>
</evidence>
<evidence type="ECO:0000256" key="2">
    <source>
        <dbReference type="ARBA" id="ARBA00022448"/>
    </source>
</evidence>
<dbReference type="PANTHER" id="PTHR12166:SF8">
    <property type="entry name" value="CALCIUM-DEPENDENT SECRETION ACTIVATOR"/>
    <property type="match status" value="1"/>
</dbReference>
<dbReference type="Proteomes" id="UP000681722">
    <property type="component" value="Unassembled WGS sequence"/>
</dbReference>
<name>A0A815G9Y4_9BILA</name>
<keyword evidence="10" id="KW-1185">Reference proteome</keyword>
<feature type="domain" description="MHD1" evidence="7">
    <location>
        <begin position="42"/>
        <end position="135"/>
    </location>
</feature>
<dbReference type="GO" id="GO:1990504">
    <property type="term" value="P:dense core granule exocytosis"/>
    <property type="evidence" value="ECO:0007669"/>
    <property type="project" value="InterPro"/>
</dbReference>
<evidence type="ECO:0000256" key="5">
    <source>
        <dbReference type="ARBA" id="ARBA00023136"/>
    </source>
</evidence>
<accession>A0A815G9Y4</accession>
<evidence type="ECO:0000313" key="9">
    <source>
        <dbReference type="EMBL" id="CAF4194133.1"/>
    </source>
</evidence>
<keyword evidence="3" id="KW-0770">Synapse</keyword>
<comment type="subcellular location">
    <subcellularLocation>
        <location evidence="1">Endomembrane system</location>
    </subcellularLocation>
    <subcellularLocation>
        <location evidence="6">Synapse</location>
    </subcellularLocation>
</comment>
<dbReference type="Proteomes" id="UP000663829">
    <property type="component" value="Unassembled WGS sequence"/>
</dbReference>
<dbReference type="OrthoDB" id="10063282at2759"/>
<evidence type="ECO:0000313" key="10">
    <source>
        <dbReference type="Proteomes" id="UP000663829"/>
    </source>
</evidence>
<gene>
    <name evidence="8" type="ORF">GPM918_LOCUS30218</name>
    <name evidence="9" type="ORF">SRO942_LOCUS30823</name>
</gene>
<keyword evidence="2" id="KW-0813">Transport</keyword>
<dbReference type="GO" id="GO:0008289">
    <property type="term" value="F:lipid binding"/>
    <property type="evidence" value="ECO:0007669"/>
    <property type="project" value="UniProtKB-KW"/>
</dbReference>
<dbReference type="PANTHER" id="PTHR12166">
    <property type="entry name" value="CALCIUM-DEPENDENT SECRETION ACTIVATOR"/>
    <property type="match status" value="1"/>
</dbReference>
<evidence type="ECO:0000256" key="1">
    <source>
        <dbReference type="ARBA" id="ARBA00004308"/>
    </source>
</evidence>
<dbReference type="InterPro" id="IPR010439">
    <property type="entry name" value="MUN_dom"/>
</dbReference>
<keyword evidence="4" id="KW-0446">Lipid-binding</keyword>
<sequence length="135" mass="15596">VTEDNGHGRYNDRPSQTRLVLESQYHDLFKYLQTATLNFQLSDLNCSLGWLSPDQSYVLEKYCAQTLRNCRFHQQLRDIFAPLVVRYVDLMEACIVQSIHKGFEKENWKSRTIIRALNISDVYDHGVISGAALAN</sequence>
<dbReference type="EMBL" id="CAJOBC010056277">
    <property type="protein sequence ID" value="CAF4194133.1"/>
    <property type="molecule type" value="Genomic_DNA"/>
</dbReference>
<reference evidence="8" key="1">
    <citation type="submission" date="2021-02" db="EMBL/GenBank/DDBJ databases">
        <authorList>
            <person name="Nowell W R."/>
        </authorList>
    </citation>
    <scope>NUCLEOTIDE SEQUENCE</scope>
</reference>
<keyword evidence="5" id="KW-0472">Membrane</keyword>
<evidence type="ECO:0000256" key="6">
    <source>
        <dbReference type="ARBA" id="ARBA00034103"/>
    </source>
</evidence>
<proteinExistence type="predicted"/>
<dbReference type="PROSITE" id="PS51258">
    <property type="entry name" value="MHD1"/>
    <property type="match status" value="1"/>
</dbReference>
<evidence type="ECO:0000256" key="4">
    <source>
        <dbReference type="ARBA" id="ARBA00023121"/>
    </source>
</evidence>
<dbReference type="InterPro" id="IPR014770">
    <property type="entry name" value="Munc13_1"/>
</dbReference>
<dbReference type="GO" id="GO:0016079">
    <property type="term" value="P:synaptic vesicle exocytosis"/>
    <property type="evidence" value="ECO:0007669"/>
    <property type="project" value="InterPro"/>
</dbReference>
<dbReference type="InterPro" id="IPR033227">
    <property type="entry name" value="CAPS"/>
</dbReference>
<protein>
    <recommendedName>
        <fullName evidence="7">MHD1 domain-containing protein</fullName>
    </recommendedName>
</protein>
<dbReference type="EMBL" id="CAJNOQ010014183">
    <property type="protein sequence ID" value="CAF1336559.1"/>
    <property type="molecule type" value="Genomic_DNA"/>
</dbReference>
<feature type="non-terminal residue" evidence="8">
    <location>
        <position position="1"/>
    </location>
</feature>
<dbReference type="GO" id="GO:0098793">
    <property type="term" value="C:presynapse"/>
    <property type="evidence" value="ECO:0007669"/>
    <property type="project" value="GOC"/>
</dbReference>
<evidence type="ECO:0000256" key="3">
    <source>
        <dbReference type="ARBA" id="ARBA00023018"/>
    </source>
</evidence>
<dbReference type="Pfam" id="PF06292">
    <property type="entry name" value="MUN"/>
    <property type="match status" value="1"/>
</dbReference>
<organism evidence="8 10">
    <name type="scientific">Didymodactylos carnosus</name>
    <dbReference type="NCBI Taxonomy" id="1234261"/>
    <lineage>
        <taxon>Eukaryota</taxon>
        <taxon>Metazoa</taxon>
        <taxon>Spiralia</taxon>
        <taxon>Gnathifera</taxon>
        <taxon>Rotifera</taxon>
        <taxon>Eurotatoria</taxon>
        <taxon>Bdelloidea</taxon>
        <taxon>Philodinida</taxon>
        <taxon>Philodinidae</taxon>
        <taxon>Didymodactylos</taxon>
    </lineage>
</organism>